<dbReference type="Proteomes" id="UP001162060">
    <property type="component" value="Unassembled WGS sequence"/>
</dbReference>
<feature type="compositionally biased region" description="Basic and acidic residues" evidence="1">
    <location>
        <begin position="62"/>
        <end position="80"/>
    </location>
</feature>
<organism evidence="2 3">
    <name type="scientific">Peronospora matthiolae</name>
    <dbReference type="NCBI Taxonomy" id="2874970"/>
    <lineage>
        <taxon>Eukaryota</taxon>
        <taxon>Sar</taxon>
        <taxon>Stramenopiles</taxon>
        <taxon>Oomycota</taxon>
        <taxon>Peronosporomycetes</taxon>
        <taxon>Peronosporales</taxon>
        <taxon>Peronosporaceae</taxon>
        <taxon>Peronospora</taxon>
    </lineage>
</organism>
<evidence type="ECO:0000313" key="3">
    <source>
        <dbReference type="Proteomes" id="UP001162060"/>
    </source>
</evidence>
<sequence>MSFRYEGPRDPANVPRSSAFDLTRHQVVVGPRDGNAGVLGAQKDVDAAVNKADDAQLEDEAALDRSARSERASSEIRQSNRELLEKESTWNARFLGTRRVGRSRVRRLNA</sequence>
<gene>
    <name evidence="2" type="ORF">PM001_LOCUS6725</name>
</gene>
<name>A0AAV1TH51_9STRA</name>
<evidence type="ECO:0000256" key="1">
    <source>
        <dbReference type="SAM" id="MobiDB-lite"/>
    </source>
</evidence>
<comment type="caution">
    <text evidence="2">The sequence shown here is derived from an EMBL/GenBank/DDBJ whole genome shotgun (WGS) entry which is preliminary data.</text>
</comment>
<reference evidence="2" key="1">
    <citation type="submission" date="2024-01" db="EMBL/GenBank/DDBJ databases">
        <authorList>
            <person name="Webb A."/>
        </authorList>
    </citation>
    <scope>NUCLEOTIDE SEQUENCE</scope>
    <source>
        <strain evidence="2">Pm1</strain>
    </source>
</reference>
<protein>
    <submittedName>
        <fullName evidence="2">Uncharacterized protein</fullName>
    </submittedName>
</protein>
<feature type="region of interest" description="Disordered" evidence="1">
    <location>
        <begin position="56"/>
        <end position="80"/>
    </location>
</feature>
<dbReference type="AlphaFoldDB" id="A0AAV1TH51"/>
<dbReference type="EMBL" id="CAKLBY020000052">
    <property type="protein sequence ID" value="CAK7920554.1"/>
    <property type="molecule type" value="Genomic_DNA"/>
</dbReference>
<accession>A0AAV1TH51</accession>
<proteinExistence type="predicted"/>
<evidence type="ECO:0000313" key="2">
    <source>
        <dbReference type="EMBL" id="CAK7920554.1"/>
    </source>
</evidence>